<dbReference type="EMBL" id="JAAITT010000034">
    <property type="protein sequence ID" value="NSJ51056.1"/>
    <property type="molecule type" value="Genomic_DNA"/>
</dbReference>
<dbReference type="SUPFAM" id="SSF53822">
    <property type="entry name" value="Periplasmic binding protein-like I"/>
    <property type="match status" value="1"/>
</dbReference>
<sequence>MKKKVLGILVTSAIVGTMLMGCGSGSKRTTTAAPAAAVEDSAKAQDPKPGESAQETPAAETEAVTSEGFNPDKEAGVSIEDVREQFGSQVPYGSQEIVAGAVAKQFQNEYWRTLKEGYEEGARLASEAGINIKMDVQAALDENDEQGQLAILNNMINKKYSVLLLSPISDGNLVPGVESAVEKNIPVLNVNDGLIANAPNFVGPKADQNGELAAEWISKQLDGKGQVAIVIGMPKAFAARQRTEGFENWMAANSPDIEIVAKQNADWDRNKAKELTETWIKNYPDLKAIFCNNDGMALGVVEAVKESGKDILIVGVDGIGEAYDSIRKGELSATIDSFPFYKAQIALECALRELAGQELPRVIWTPQALIDSTNVDMDAKEIINWVPTEYKAQ</sequence>
<dbReference type="PROSITE" id="PS51257">
    <property type="entry name" value="PROKAR_LIPOPROTEIN"/>
    <property type="match status" value="1"/>
</dbReference>
<dbReference type="InterPro" id="IPR028082">
    <property type="entry name" value="Peripla_BP_I"/>
</dbReference>
<feature type="region of interest" description="Disordered" evidence="4">
    <location>
        <begin position="25"/>
        <end position="73"/>
    </location>
</feature>
<evidence type="ECO:0000313" key="6">
    <source>
        <dbReference type="EMBL" id="MCG4745981.1"/>
    </source>
</evidence>
<comment type="similarity">
    <text evidence="2">Belongs to the bacterial solute-binding protein 2 family.</text>
</comment>
<accession>A0AAW5C0A3</accession>
<dbReference type="Proteomes" id="UP000669239">
    <property type="component" value="Unassembled WGS sequence"/>
</dbReference>
<comment type="caution">
    <text evidence="6">The sequence shown here is derived from an EMBL/GenBank/DDBJ whole genome shotgun (WGS) entry which is preliminary data.</text>
</comment>
<feature type="domain" description="Periplasmic binding protein" evidence="5">
    <location>
        <begin position="102"/>
        <end position="358"/>
    </location>
</feature>
<evidence type="ECO:0000259" key="5">
    <source>
        <dbReference type="Pfam" id="PF13407"/>
    </source>
</evidence>
<dbReference type="AlphaFoldDB" id="A0AAW5C0A3"/>
<dbReference type="EMBL" id="JAKNGE010000012">
    <property type="protein sequence ID" value="MCG4745981.1"/>
    <property type="molecule type" value="Genomic_DNA"/>
</dbReference>
<dbReference type="PANTHER" id="PTHR46847">
    <property type="entry name" value="D-ALLOSE-BINDING PERIPLASMIC PROTEIN-RELATED"/>
    <property type="match status" value="1"/>
</dbReference>
<evidence type="ECO:0000313" key="7">
    <source>
        <dbReference type="EMBL" id="NSJ51056.1"/>
    </source>
</evidence>
<dbReference type="PANTHER" id="PTHR46847:SF1">
    <property type="entry name" value="D-ALLOSE-BINDING PERIPLASMIC PROTEIN-RELATED"/>
    <property type="match status" value="1"/>
</dbReference>
<gene>
    <name evidence="7" type="ORF">G5B36_20420</name>
    <name evidence="6" type="ORF">L0N08_11205</name>
</gene>
<dbReference type="Proteomes" id="UP001299608">
    <property type="component" value="Unassembled WGS sequence"/>
</dbReference>
<reference evidence="7 8" key="1">
    <citation type="journal article" date="2020" name="Cell Host Microbe">
        <title>Functional and Genomic Variation between Human-Derived Isolates of Lachnospiraceae Reveals Inter- and Intra-Species Diversity.</title>
        <authorList>
            <person name="Sorbara M.T."/>
            <person name="Littmann E.R."/>
            <person name="Fontana E."/>
            <person name="Moody T.U."/>
            <person name="Kohout C.E."/>
            <person name="Gjonbalaj M."/>
            <person name="Eaton V."/>
            <person name="Seok R."/>
            <person name="Leiner I.M."/>
            <person name="Pamer E.G."/>
        </authorList>
    </citation>
    <scope>NUCLEOTIDE SEQUENCE [LARGE SCALE GENOMIC DNA]</scope>
    <source>
        <strain evidence="7 8">MSK.1.17</strain>
    </source>
</reference>
<dbReference type="RefSeq" id="WP_165642749.1">
    <property type="nucleotide sequence ID" value="NZ_JAAITT010000034.1"/>
</dbReference>
<evidence type="ECO:0000313" key="9">
    <source>
        <dbReference type="Proteomes" id="UP001299608"/>
    </source>
</evidence>
<dbReference type="Pfam" id="PF13407">
    <property type="entry name" value="Peripla_BP_4"/>
    <property type="match status" value="1"/>
</dbReference>
<proteinExistence type="inferred from homology"/>
<evidence type="ECO:0000256" key="4">
    <source>
        <dbReference type="SAM" id="MobiDB-lite"/>
    </source>
</evidence>
<dbReference type="Gene3D" id="3.40.50.2300">
    <property type="match status" value="2"/>
</dbReference>
<reference evidence="7" key="2">
    <citation type="submission" date="2020-02" db="EMBL/GenBank/DDBJ databases">
        <authorList>
            <person name="Littmann E."/>
            <person name="Sorbara M."/>
        </authorList>
    </citation>
    <scope>NUCLEOTIDE SEQUENCE</scope>
    <source>
        <strain evidence="7">MSK.1.17</strain>
    </source>
</reference>
<keyword evidence="8" id="KW-1185">Reference proteome</keyword>
<keyword evidence="3" id="KW-0732">Signal</keyword>
<feature type="compositionally biased region" description="Basic and acidic residues" evidence="4">
    <location>
        <begin position="40"/>
        <end position="49"/>
    </location>
</feature>
<evidence type="ECO:0000313" key="8">
    <source>
        <dbReference type="Proteomes" id="UP000669239"/>
    </source>
</evidence>
<name>A0AAW5C0A3_9FIRM</name>
<evidence type="ECO:0000256" key="1">
    <source>
        <dbReference type="ARBA" id="ARBA00004196"/>
    </source>
</evidence>
<comment type="subcellular location">
    <subcellularLocation>
        <location evidence="1">Cell envelope</location>
    </subcellularLocation>
</comment>
<evidence type="ECO:0000256" key="3">
    <source>
        <dbReference type="ARBA" id="ARBA00022729"/>
    </source>
</evidence>
<dbReference type="CDD" id="cd06320">
    <property type="entry name" value="PBP1_allose_binding"/>
    <property type="match status" value="1"/>
</dbReference>
<dbReference type="GO" id="GO:0030246">
    <property type="term" value="F:carbohydrate binding"/>
    <property type="evidence" value="ECO:0007669"/>
    <property type="project" value="UniProtKB-ARBA"/>
</dbReference>
<evidence type="ECO:0000256" key="2">
    <source>
        <dbReference type="ARBA" id="ARBA00007639"/>
    </source>
</evidence>
<reference evidence="6" key="3">
    <citation type="submission" date="2022-01" db="EMBL/GenBank/DDBJ databases">
        <title>Collection of gut derived symbiotic bacterial strains cultured from healthy donors.</title>
        <authorList>
            <person name="Lin H."/>
            <person name="Kohout C."/>
            <person name="Waligurski E."/>
            <person name="Pamer E.G."/>
        </authorList>
    </citation>
    <scope>NUCLEOTIDE SEQUENCE</scope>
    <source>
        <strain evidence="6">DFI.6.55</strain>
    </source>
</reference>
<dbReference type="GO" id="GO:0030313">
    <property type="term" value="C:cell envelope"/>
    <property type="evidence" value="ECO:0007669"/>
    <property type="project" value="UniProtKB-SubCell"/>
</dbReference>
<organism evidence="6 9">
    <name type="scientific">Enterocloster aldenensis</name>
    <dbReference type="NCBI Taxonomy" id="358742"/>
    <lineage>
        <taxon>Bacteria</taxon>
        <taxon>Bacillati</taxon>
        <taxon>Bacillota</taxon>
        <taxon>Clostridia</taxon>
        <taxon>Lachnospirales</taxon>
        <taxon>Lachnospiraceae</taxon>
        <taxon>Enterocloster</taxon>
    </lineage>
</organism>
<dbReference type="InterPro" id="IPR025997">
    <property type="entry name" value="SBP_2_dom"/>
</dbReference>
<protein>
    <submittedName>
        <fullName evidence="6">Substrate-binding domain-containing protein</fullName>
    </submittedName>
</protein>